<proteinExistence type="inferred from homology"/>
<dbReference type="FunFam" id="3.40.50.720:FF:000084">
    <property type="entry name" value="Short-chain dehydrogenase reductase"/>
    <property type="match status" value="1"/>
</dbReference>
<keyword evidence="3" id="KW-0964">Secreted</keyword>
<comment type="similarity">
    <text evidence="2">Belongs to the short-chain dehydrogenases/reductases (SDR) family.</text>
</comment>
<dbReference type="PANTHER" id="PTHR42879">
    <property type="entry name" value="3-OXOACYL-(ACYL-CARRIER-PROTEIN) REDUCTASE"/>
    <property type="match status" value="1"/>
</dbReference>
<keyword evidence="3" id="KW-0134">Cell wall</keyword>
<dbReference type="SUPFAM" id="SSF51735">
    <property type="entry name" value="NAD(P)-binding Rossmann-fold domains"/>
    <property type="match status" value="1"/>
</dbReference>
<gene>
    <name evidence="7" type="ORF">EBN03_15260</name>
</gene>
<dbReference type="InterPro" id="IPR036291">
    <property type="entry name" value="NAD(P)-bd_dom_sf"/>
</dbReference>
<evidence type="ECO:0000256" key="6">
    <source>
        <dbReference type="ARBA" id="ARBA00047400"/>
    </source>
</evidence>
<protein>
    <recommendedName>
        <fullName evidence="5">3-oxoacyl-[acyl-carrier-protein] reductase MabA</fullName>
    </recommendedName>
</protein>
<dbReference type="InterPro" id="IPR020904">
    <property type="entry name" value="Sc_DH/Rdtase_CS"/>
</dbReference>
<dbReference type="GO" id="GO:0032787">
    <property type="term" value="P:monocarboxylic acid metabolic process"/>
    <property type="evidence" value="ECO:0007669"/>
    <property type="project" value="UniProtKB-ARBA"/>
</dbReference>
<dbReference type="Proteomes" id="UP000279275">
    <property type="component" value="Unassembled WGS sequence"/>
</dbReference>
<dbReference type="Pfam" id="PF13561">
    <property type="entry name" value="adh_short_C2"/>
    <property type="match status" value="1"/>
</dbReference>
<name>A0A3M2L6H4_9NOCA</name>
<dbReference type="PRINTS" id="PR00080">
    <property type="entry name" value="SDRFAMILY"/>
</dbReference>
<evidence type="ECO:0000313" key="7">
    <source>
        <dbReference type="EMBL" id="RMI32330.1"/>
    </source>
</evidence>
<keyword evidence="8" id="KW-1185">Reference proteome</keyword>
<evidence type="ECO:0000256" key="4">
    <source>
        <dbReference type="ARBA" id="ARBA00023002"/>
    </source>
</evidence>
<comment type="subcellular location">
    <subcellularLocation>
        <location evidence="1">Secreted</location>
        <location evidence="1">Cell wall</location>
    </subcellularLocation>
</comment>
<dbReference type="OrthoDB" id="8959163at2"/>
<evidence type="ECO:0000256" key="1">
    <source>
        <dbReference type="ARBA" id="ARBA00004191"/>
    </source>
</evidence>
<dbReference type="InterPro" id="IPR002347">
    <property type="entry name" value="SDR_fam"/>
</dbReference>
<evidence type="ECO:0000256" key="2">
    <source>
        <dbReference type="ARBA" id="ARBA00006484"/>
    </source>
</evidence>
<dbReference type="Gene3D" id="3.40.50.720">
    <property type="entry name" value="NAD(P)-binding Rossmann-like Domain"/>
    <property type="match status" value="1"/>
</dbReference>
<dbReference type="AlphaFoldDB" id="A0A3M2L6H4"/>
<dbReference type="PANTHER" id="PTHR42879:SF6">
    <property type="entry name" value="NADPH-DEPENDENT REDUCTASE BACG"/>
    <property type="match status" value="1"/>
</dbReference>
<dbReference type="EMBL" id="RFFH01000005">
    <property type="protein sequence ID" value="RMI32330.1"/>
    <property type="molecule type" value="Genomic_DNA"/>
</dbReference>
<reference evidence="7 8" key="1">
    <citation type="submission" date="2018-10" db="EMBL/GenBank/DDBJ databases">
        <title>Isolation from cow dung.</title>
        <authorList>
            <person name="Ling L."/>
        </authorList>
    </citation>
    <scope>NUCLEOTIDE SEQUENCE [LARGE SCALE GENOMIC DNA]</scope>
    <source>
        <strain evidence="7 8">NEAU-LL90</strain>
    </source>
</reference>
<dbReference type="GO" id="GO:0004316">
    <property type="term" value="F:3-oxoacyl-[acyl-carrier-protein] reductase (NADPH) activity"/>
    <property type="evidence" value="ECO:0007669"/>
    <property type="project" value="UniProtKB-EC"/>
</dbReference>
<organism evidence="7 8">
    <name type="scientific">Nocardia stercoris</name>
    <dbReference type="NCBI Taxonomy" id="2483361"/>
    <lineage>
        <taxon>Bacteria</taxon>
        <taxon>Bacillati</taxon>
        <taxon>Actinomycetota</taxon>
        <taxon>Actinomycetes</taxon>
        <taxon>Mycobacteriales</taxon>
        <taxon>Nocardiaceae</taxon>
        <taxon>Nocardia</taxon>
    </lineage>
</organism>
<comment type="caution">
    <text evidence="7">The sequence shown here is derived from an EMBL/GenBank/DDBJ whole genome shotgun (WGS) entry which is preliminary data.</text>
</comment>
<sequence>MDLGLTDTLAVVTGASRGIGLAITRTLADEGAIVVAAARHAGADLAELAGTGRVHPVEVDLSTSTGAAELASAATKFGTAALLFNNVGGVTARLNGFADISDEAWVATMNLDLLATIRVTRALLPGMLDAGAGSIVTISSVNAKLPDPTVMDYSAAKAALTNFSKALSKQVGAQGVRVNTISPGPVATDLWLGAQGVARTIAATAGGDPADVARTVAERTVTGRFTRPQEVADLAVFLSSSRAENITGSDVVIDGGMITTL</sequence>
<evidence type="ECO:0000313" key="8">
    <source>
        <dbReference type="Proteomes" id="UP000279275"/>
    </source>
</evidence>
<dbReference type="PRINTS" id="PR00081">
    <property type="entry name" value="GDHRDH"/>
</dbReference>
<accession>A0A3M2L6H4</accession>
<evidence type="ECO:0000256" key="3">
    <source>
        <dbReference type="ARBA" id="ARBA00022512"/>
    </source>
</evidence>
<dbReference type="RefSeq" id="WP_122188672.1">
    <property type="nucleotide sequence ID" value="NZ_RFFH01000005.1"/>
</dbReference>
<dbReference type="InterPro" id="IPR050259">
    <property type="entry name" value="SDR"/>
</dbReference>
<keyword evidence="4" id="KW-0560">Oxidoreductase</keyword>
<evidence type="ECO:0000256" key="5">
    <source>
        <dbReference type="ARBA" id="ARBA00040781"/>
    </source>
</evidence>
<comment type="catalytic activity">
    <reaction evidence="6">
        <text>a (3R)-hydroxyacyl-[ACP] + NADP(+) = a 3-oxoacyl-[ACP] + NADPH + H(+)</text>
        <dbReference type="Rhea" id="RHEA:17397"/>
        <dbReference type="Rhea" id="RHEA-COMP:9916"/>
        <dbReference type="Rhea" id="RHEA-COMP:9945"/>
        <dbReference type="ChEBI" id="CHEBI:15378"/>
        <dbReference type="ChEBI" id="CHEBI:57783"/>
        <dbReference type="ChEBI" id="CHEBI:58349"/>
        <dbReference type="ChEBI" id="CHEBI:78776"/>
        <dbReference type="ChEBI" id="CHEBI:78827"/>
        <dbReference type="EC" id="1.1.1.100"/>
    </reaction>
    <physiologicalReaction direction="right-to-left" evidence="6">
        <dbReference type="Rhea" id="RHEA:17399"/>
    </physiologicalReaction>
</comment>
<dbReference type="PROSITE" id="PS00061">
    <property type="entry name" value="ADH_SHORT"/>
    <property type="match status" value="1"/>
</dbReference>